<comment type="subcellular location">
    <subcellularLocation>
        <location evidence="1">Cell inner membrane</location>
        <topology evidence="1">Multi-pass membrane protein</topology>
    </subcellularLocation>
</comment>
<feature type="transmembrane region" description="Helical" evidence="7">
    <location>
        <begin position="395"/>
        <end position="419"/>
    </location>
</feature>
<feature type="transmembrane region" description="Helical" evidence="7">
    <location>
        <begin position="267"/>
        <end position="292"/>
    </location>
</feature>
<dbReference type="GO" id="GO:0005886">
    <property type="term" value="C:plasma membrane"/>
    <property type="evidence" value="ECO:0007669"/>
    <property type="project" value="UniProtKB-SubCell"/>
</dbReference>
<evidence type="ECO:0000313" key="9">
    <source>
        <dbReference type="EMBL" id="MCK0084781.1"/>
    </source>
</evidence>
<proteinExistence type="predicted"/>
<feature type="transmembrane region" description="Helical" evidence="7">
    <location>
        <begin position="239"/>
        <end position="255"/>
    </location>
</feature>
<keyword evidence="6 7" id="KW-0472">Membrane</keyword>
<accession>A0AAW5EXM7</accession>
<feature type="transmembrane region" description="Helical" evidence="7">
    <location>
        <begin position="353"/>
        <end position="375"/>
    </location>
</feature>
<protein>
    <submittedName>
        <fullName evidence="9">TRAP transporter large permease</fullName>
    </submittedName>
</protein>
<evidence type="ECO:0000256" key="2">
    <source>
        <dbReference type="ARBA" id="ARBA00022475"/>
    </source>
</evidence>
<keyword evidence="3" id="KW-0997">Cell inner membrane</keyword>
<comment type="caution">
    <text evidence="9">The sequence shown here is derived from an EMBL/GenBank/DDBJ whole genome shotgun (WGS) entry which is preliminary data.</text>
</comment>
<sequence>MIMIIMFVVTLLLGVPIAYVLGLVGAAGLITMGPNYFPAVAQKLFSSANSYNLMAIPMFILAGELMGLSGDVTRLMDFCRALVGRVKGGIAYVCTIVGLLLGGILGMANAEAALLSSTIYPEMRKDGYEDDFAACFIASVSVVGPLIPPGLLYVIYGVSSGTPIAYLFEAGVVPGIMVGLALALVIFILSRNPGRKWVIHDWQGWRHVWSKLKSAAFSIVAPFLTFVSIAAGVATATESASLIIMVVALVGIFIYKKIKLKALIPMIIRSAVMSGAILIIAAMAGVMGWALAIEQIPTIICNFMLSLTDNGLIAMLLIQVFLLMVGMFMDASPAVLILVPVFLPIMQAYGYDFVHFGLLMCFNLTIGVLTPPVGTCLYTTAMATKVPVDRMVKGIWPWIGVLVVCLLICTYCPDLVLAIPRLLGYTG</sequence>
<evidence type="ECO:0000259" key="8">
    <source>
        <dbReference type="Pfam" id="PF06808"/>
    </source>
</evidence>
<keyword evidence="2" id="KW-1003">Cell membrane</keyword>
<reference evidence="9" key="1">
    <citation type="journal article" date="2022" name="Cell Host Microbe">
        <title>Colonization of the live biotherapeutic product VE303 and modulation of the microbiota and metabolites in healthy volunteers.</title>
        <authorList>
            <person name="Dsouza M."/>
            <person name="Menon R."/>
            <person name="Crossette E."/>
            <person name="Bhattarai S.K."/>
            <person name="Schneider J."/>
            <person name="Kim Y.G."/>
            <person name="Reddy S."/>
            <person name="Caballero S."/>
            <person name="Felix C."/>
            <person name="Cornacchione L."/>
            <person name="Hendrickson J."/>
            <person name="Watson A.R."/>
            <person name="Minot S.S."/>
            <person name="Greenfield N."/>
            <person name="Schopf L."/>
            <person name="Szabady R."/>
            <person name="Patarroyo J."/>
            <person name="Smith W."/>
            <person name="Harrison P."/>
            <person name="Kuijper E.J."/>
            <person name="Kelly C.P."/>
            <person name="Olle B."/>
            <person name="Bobilev D."/>
            <person name="Silber J.L."/>
            <person name="Bucci V."/>
            <person name="Roberts B."/>
            <person name="Faith J."/>
            <person name="Norman J.M."/>
        </authorList>
    </citation>
    <scope>NUCLEOTIDE SEQUENCE</scope>
    <source>
        <strain evidence="9">VE303-04</strain>
    </source>
</reference>
<keyword evidence="5 7" id="KW-1133">Transmembrane helix</keyword>
<dbReference type="Pfam" id="PF06808">
    <property type="entry name" value="DctM"/>
    <property type="match status" value="1"/>
</dbReference>
<evidence type="ECO:0000256" key="4">
    <source>
        <dbReference type="ARBA" id="ARBA00022692"/>
    </source>
</evidence>
<evidence type="ECO:0000256" key="5">
    <source>
        <dbReference type="ARBA" id="ARBA00022989"/>
    </source>
</evidence>
<dbReference type="Proteomes" id="UP001203136">
    <property type="component" value="Unassembled WGS sequence"/>
</dbReference>
<feature type="transmembrane region" description="Helical" evidence="7">
    <location>
        <begin position="6"/>
        <end position="30"/>
    </location>
</feature>
<dbReference type="PANTHER" id="PTHR33362">
    <property type="entry name" value="SIALIC ACID TRAP TRANSPORTER PERMEASE PROTEIN SIAT-RELATED"/>
    <property type="match status" value="1"/>
</dbReference>
<organism evidence="9 10">
    <name type="scientific">Clostridium symbiosum</name>
    <name type="common">Bacteroides symbiosus</name>
    <dbReference type="NCBI Taxonomy" id="1512"/>
    <lineage>
        <taxon>Bacteria</taxon>
        <taxon>Bacillati</taxon>
        <taxon>Bacillota</taxon>
        <taxon>Clostridia</taxon>
        <taxon>Lachnospirales</taxon>
        <taxon>Lachnospiraceae</taxon>
        <taxon>Otoolea</taxon>
    </lineage>
</organism>
<evidence type="ECO:0000313" key="10">
    <source>
        <dbReference type="Proteomes" id="UP001203136"/>
    </source>
</evidence>
<dbReference type="AlphaFoldDB" id="A0AAW5EXM7"/>
<keyword evidence="4 7" id="KW-0812">Transmembrane</keyword>
<dbReference type="InterPro" id="IPR004681">
    <property type="entry name" value="TRAP_DctM"/>
</dbReference>
<dbReference type="EMBL" id="JAINVB010000001">
    <property type="protein sequence ID" value="MCK0084781.1"/>
    <property type="molecule type" value="Genomic_DNA"/>
</dbReference>
<dbReference type="NCBIfam" id="TIGR00786">
    <property type="entry name" value="dctM"/>
    <property type="match status" value="1"/>
</dbReference>
<evidence type="ECO:0000256" key="6">
    <source>
        <dbReference type="ARBA" id="ARBA00023136"/>
    </source>
</evidence>
<dbReference type="PIRSF" id="PIRSF006066">
    <property type="entry name" value="HI0050"/>
    <property type="match status" value="1"/>
</dbReference>
<dbReference type="InterPro" id="IPR010656">
    <property type="entry name" value="DctM"/>
</dbReference>
<dbReference type="RefSeq" id="WP_024739438.1">
    <property type="nucleotide sequence ID" value="NZ_BAABZD010000013.1"/>
</dbReference>
<name>A0AAW5EXM7_CLOSY</name>
<feature type="transmembrane region" description="Helical" evidence="7">
    <location>
        <begin position="132"/>
        <end position="158"/>
    </location>
</feature>
<feature type="transmembrane region" description="Helical" evidence="7">
    <location>
        <begin position="312"/>
        <end position="341"/>
    </location>
</feature>
<feature type="transmembrane region" description="Helical" evidence="7">
    <location>
        <begin position="215"/>
        <end position="233"/>
    </location>
</feature>
<dbReference type="PANTHER" id="PTHR33362:SF2">
    <property type="entry name" value="TRAP TRANSPORTER LARGE PERMEASE PROTEIN"/>
    <property type="match status" value="1"/>
</dbReference>
<feature type="transmembrane region" description="Helical" evidence="7">
    <location>
        <begin position="90"/>
        <end position="120"/>
    </location>
</feature>
<feature type="transmembrane region" description="Helical" evidence="7">
    <location>
        <begin position="51"/>
        <end position="70"/>
    </location>
</feature>
<gene>
    <name evidence="9" type="ORF">K5I21_02580</name>
</gene>
<feature type="transmembrane region" description="Helical" evidence="7">
    <location>
        <begin position="164"/>
        <end position="189"/>
    </location>
</feature>
<evidence type="ECO:0000256" key="7">
    <source>
        <dbReference type="SAM" id="Phobius"/>
    </source>
</evidence>
<evidence type="ECO:0000256" key="1">
    <source>
        <dbReference type="ARBA" id="ARBA00004429"/>
    </source>
</evidence>
<feature type="domain" description="TRAP C4-dicarboxylate transport system permease DctM subunit" evidence="8">
    <location>
        <begin position="4"/>
        <end position="414"/>
    </location>
</feature>
<dbReference type="GO" id="GO:0022857">
    <property type="term" value="F:transmembrane transporter activity"/>
    <property type="evidence" value="ECO:0007669"/>
    <property type="project" value="TreeGrafter"/>
</dbReference>
<evidence type="ECO:0000256" key="3">
    <source>
        <dbReference type="ARBA" id="ARBA00022519"/>
    </source>
</evidence>